<dbReference type="InterPro" id="IPR036322">
    <property type="entry name" value="WD40_repeat_dom_sf"/>
</dbReference>
<dbReference type="SUPFAM" id="SSF49899">
    <property type="entry name" value="Concanavalin A-like lectins/glucanases"/>
    <property type="match status" value="1"/>
</dbReference>
<dbReference type="InterPro" id="IPR001680">
    <property type="entry name" value="WD40_rpt"/>
</dbReference>
<dbReference type="SUPFAM" id="SSF50978">
    <property type="entry name" value="WD40 repeat-like"/>
    <property type="match status" value="1"/>
</dbReference>
<dbReference type="Proteomes" id="UP001515480">
    <property type="component" value="Unassembled WGS sequence"/>
</dbReference>
<proteinExistence type="predicted"/>
<dbReference type="Gene3D" id="1.10.1540.10">
    <property type="entry name" value="BEACH domain"/>
    <property type="match status" value="1"/>
</dbReference>
<keyword evidence="3" id="KW-0175">Coiled coil</keyword>
<reference evidence="7 8" key="1">
    <citation type="journal article" date="2024" name="Science">
        <title>Giant polyketide synthase enzymes in the biosynthesis of giant marine polyether toxins.</title>
        <authorList>
            <person name="Fallon T.R."/>
            <person name="Shende V.V."/>
            <person name="Wierzbicki I.H."/>
            <person name="Pendleton A.L."/>
            <person name="Watervoot N.F."/>
            <person name="Auber R.P."/>
            <person name="Gonzalez D.J."/>
            <person name="Wisecaver J.H."/>
            <person name="Moore B.S."/>
        </authorList>
    </citation>
    <scope>NUCLEOTIDE SEQUENCE [LARGE SCALE GENOMIC DNA]</scope>
    <source>
        <strain evidence="7 8">12B1</strain>
    </source>
</reference>
<evidence type="ECO:0000256" key="1">
    <source>
        <dbReference type="ARBA" id="ARBA00022574"/>
    </source>
</evidence>
<feature type="domain" description="BEACH" evidence="5">
    <location>
        <begin position="2006"/>
        <end position="2308"/>
    </location>
</feature>
<evidence type="ECO:0000313" key="8">
    <source>
        <dbReference type="Proteomes" id="UP001515480"/>
    </source>
</evidence>
<feature type="domain" description="BEACH-type PH" evidence="6">
    <location>
        <begin position="1840"/>
        <end position="1985"/>
    </location>
</feature>
<evidence type="ECO:0000259" key="6">
    <source>
        <dbReference type="PROSITE" id="PS51783"/>
    </source>
</evidence>
<dbReference type="EMBL" id="JBGBPQ010000007">
    <property type="protein sequence ID" value="KAL1521400.1"/>
    <property type="molecule type" value="Genomic_DNA"/>
</dbReference>
<dbReference type="InterPro" id="IPR015943">
    <property type="entry name" value="WD40/YVTN_repeat-like_dom_sf"/>
</dbReference>
<dbReference type="InterPro" id="IPR013320">
    <property type="entry name" value="ConA-like_dom_sf"/>
</dbReference>
<evidence type="ECO:0000256" key="2">
    <source>
        <dbReference type="ARBA" id="ARBA00022737"/>
    </source>
</evidence>
<accession>A0AB34JHA0</accession>
<evidence type="ECO:0000313" key="7">
    <source>
        <dbReference type="EMBL" id="KAL1521400.1"/>
    </source>
</evidence>
<dbReference type="SUPFAM" id="SSF81837">
    <property type="entry name" value="BEACH domain"/>
    <property type="match status" value="1"/>
</dbReference>
<dbReference type="InterPro" id="IPR000409">
    <property type="entry name" value="BEACH_dom"/>
</dbReference>
<keyword evidence="1" id="KW-0853">WD repeat</keyword>
<evidence type="ECO:0000256" key="4">
    <source>
        <dbReference type="SAM" id="MobiDB-lite"/>
    </source>
</evidence>
<dbReference type="CDD" id="cd06071">
    <property type="entry name" value="Beach"/>
    <property type="match status" value="1"/>
</dbReference>
<dbReference type="PANTHER" id="PTHR46108:SF4">
    <property type="entry name" value="BLUE CHEESE"/>
    <property type="match status" value="1"/>
</dbReference>
<keyword evidence="2" id="KW-0677">Repeat</keyword>
<evidence type="ECO:0000256" key="3">
    <source>
        <dbReference type="SAM" id="Coils"/>
    </source>
</evidence>
<evidence type="ECO:0008006" key="9">
    <source>
        <dbReference type="Google" id="ProtNLM"/>
    </source>
</evidence>
<feature type="coiled-coil region" evidence="3">
    <location>
        <begin position="1708"/>
        <end position="1735"/>
    </location>
</feature>
<dbReference type="InterPro" id="IPR023362">
    <property type="entry name" value="PH-BEACH_dom"/>
</dbReference>
<feature type="compositionally biased region" description="Low complexity" evidence="4">
    <location>
        <begin position="661"/>
        <end position="670"/>
    </location>
</feature>
<sequence length="2684" mass="280592">MAHISVHDTVTLAAEAVELEHLALDPRKQQEVLLLCRKLTALVELDPDASVVLGGVGLVKGIATLLKPLCDDALQADGGALAAVGEPIIRLLALLLRADSNAAVLHVRGDAALLARLAQRRAPRGIRRAATIALQNMSAGECAVAERAQTIALLLQTLELSVARVGARLAAAGGADDTADASWGAALTLSALWHAMDGSYMAFGASTRAEPAAGRAAADESLGGAACVGALIGALRHAFTADPADEVADGVAALSLSPPLGVQLRLLAAGPRRVLLSLHPTPPPPRGGRAAAGARLAEAGWLLVAALRTLGGAMSRGGGGAAACWRALGGAAGLEALLRRCGVMGSGCSPLAVDALLQMASPPRGEAQPRCALVALALLPSVRRCGEAWRLVRALHAAAAASEAEAVGLARCGVAAKALELAEAAEAAAGGAGEAPLWASLLQLGARLCRAWAGTEELLLLLRGATRRLAAADSPWLAALATATAPPALPLCLPYVWLRPPHGHLQLQLQGRAWPPSNGYSFACWLRAADGDGEAGGAPFTLFDVETSDARSFLAATLSRGSLAVHSGSRAAGLRPAARRVALPRRGGRWWHLAVTHERRRPLHASQLAVYVDGQPHALTTLAYPPLDCQHDGVYRQGYLPHAPPLDGGGGGGDDDDDAAEPPAEGRGAPSAGWHVGPCFACELALAPPAVRHAFSWGLGAPWVRLERADGGDDVLQPWRRLCWRQCGLEAMLREEGGLSRAPPLADFDEAADEEAEARLPLAKTVFAYDAAAALPAEALSPPAHADEAWLLNLPSAAAAEHAAAKVDGAAAFFAGNVLRCRGGVLVEPRLAAAALPAAGGPSEIVQMVRLVPDSASLLRVLRVLRQCLVMQPANNQLAEHEASLVELAATLRTRPALLTDAACDALLALAMNVPLAAAAAAAPAAAEELGVGGVVADVRVLRDVLLDARLWGAAAEGVQRHWLLALLALLSEDSCGAWNAYCLMRAGVLDCMFALLQDGKLVPSGAHLLATRLSLRVWHSVHISDNSTQRLAVGMEEEQLLCLRVLLRMLGHASDLLAAHARAPLPHAGARAVLSLLQPPLLLLFLQPSSPPRAVLLSLRLIGALLHLSRRFPAAVDFAAAFRDAMGYERLAVLLPLHAHVPDVYLTLATLAFGHAPRSLEAAPPPDSPAALHAACAQLLERGRPTVLAAGRDLCHTREGVGLTCVVVREGLRICAAAGAKDGTPPADGEAPPAKVHLVLRLLGAVLPLLCAVSDDAERLAGALLPHGEAVEQLRSAVGVAWLYADAFAAAAAGGGVGVGEGVPSGDEVLQPLVLLVQRAVLVAPQAPRVLLSGGGGGGSRPPPLDSLLSPLPSLAHSGLRFAAWLAVRARLVCRVVDGLHADLWARGADAPLPDASLAAIGRLAHAAVQLHAYAVLPRAGGADVRLPHGPLLALLMQLLETSRGKPDATLLQTGAAAAGAAVQSGAAAVSSLVSWVSRRAAGGAPPPPAAAEAAAPRARRLLSRASGELEELSLRLLLLRLSDPQASGEALVALLGELSMALATLSSRGAAREALLPHRALLCALCWRLFLLLQHAHADVRTGALQRWLGLMAYAPLRLDAFEGSPLADELEALLAAEAGGGAFWLWLDENRAAAAPRLDGTLGAAWRGEEARAAADAARLEACHAAEEARKAEGELAWLHGAARVLEEGTARVQAEVHAARRAHARRLLGARRAARAQCRRAERQLVLAAQRRALEDSLHACVRREAAAEGSALRAACEWLVDGGGGGGGGVRRKLQRDGAAAAAAAAHVAAAFAPAEERAPRGAPTRISLPDEALRAPRAFGGGGEGTRRLASILDGAAAAGEVYDVWRVVGLDAVPAVLALTTTHLYLALNCRVAAADADGAPLCARVAAEAAAAAAAGRGGGALASGAAHEVDAAHAWAYVHSESEYAAWPLAELCEPIRRRYQLQPSAVQLPLRGGGALFLALARGEAARDALYARLQPLLAASAEERERRQSEEARPPLFGAAESLAQLTEAWVDGRASSFDYLLRLNFLAGRWYDDLMQYPVFPWLLRDHESESLQLTSASSFRDLAWPMGAQTPGRADQFRQRHDEWDDEGVDGKGKDGVRRFHYGTHYSSAASVSSYLLRLQPFTDYHLALQGGRFDLADRLFHSVGEEWQLASGERGSDTGCVKELIPELYYLPEALLNVNHLSLGARQDGALLSHVALPRWARGSAWRFVRLMRAALECAHVSRALPGWIDLIFGYKQQGDAAVAALNVFYYCTYADAVDLSALPHERAEAVLSQIQHFGQTPQQLWRHHAHPRRADAAARAGATASSAPLLATLLAAHTLRPAAEPASAAGQPVRTLLASHDRCAALSSRGCAFPRSALLLTWGHADGSLRALHARAPAAPPAFCWDGMHAGEPIVACCVAADGLQLATADGSGLIAVWQTSVERGGTPRLRRRRGQLRGHTRAVRELACAASHHELASVCAGGLLLVWDLRLLLLLHAVDVCRPPTARGGVPAAAAEVVGVCVKEETGEIFVLTTQQLQLWSCNGALLAASADAFPPATSLVPAPTPEWMVEQLPLALTGHADGSIRWWVVREPTTSACRLPAPISRLPVASHMLPVWQLAERRDIRLQGSKAGVAVTALSLGGEQRARALGAAPEKLLFSGDAQGNVLSWKSSAPDSGLDGLPRVPGA</sequence>
<name>A0AB34JHA0_PRYPA</name>
<dbReference type="PROSITE" id="PS50197">
    <property type="entry name" value="BEACH"/>
    <property type="match status" value="1"/>
</dbReference>
<comment type="caution">
    <text evidence="7">The sequence shown here is derived from an EMBL/GenBank/DDBJ whole genome shotgun (WGS) entry which is preliminary data.</text>
</comment>
<gene>
    <name evidence="7" type="ORF">AB1Y20_021065</name>
</gene>
<dbReference type="Gene3D" id="2.130.10.10">
    <property type="entry name" value="YVTN repeat-like/Quinoprotein amine dehydrogenase"/>
    <property type="match status" value="1"/>
</dbReference>
<dbReference type="Pfam" id="PF02138">
    <property type="entry name" value="Beach"/>
    <property type="match status" value="1"/>
</dbReference>
<organism evidence="7 8">
    <name type="scientific">Prymnesium parvum</name>
    <name type="common">Toxic golden alga</name>
    <dbReference type="NCBI Taxonomy" id="97485"/>
    <lineage>
        <taxon>Eukaryota</taxon>
        <taxon>Haptista</taxon>
        <taxon>Haptophyta</taxon>
        <taxon>Prymnesiophyceae</taxon>
        <taxon>Prymnesiales</taxon>
        <taxon>Prymnesiaceae</taxon>
        <taxon>Prymnesium</taxon>
    </lineage>
</organism>
<feature type="region of interest" description="Disordered" evidence="4">
    <location>
        <begin position="640"/>
        <end position="670"/>
    </location>
</feature>
<evidence type="ECO:0000259" key="5">
    <source>
        <dbReference type="PROSITE" id="PS50197"/>
    </source>
</evidence>
<dbReference type="InterPro" id="IPR036372">
    <property type="entry name" value="BEACH_dom_sf"/>
</dbReference>
<dbReference type="InterPro" id="IPR051944">
    <property type="entry name" value="BEACH_domain_protein"/>
</dbReference>
<protein>
    <recommendedName>
        <fullName evidence="9">Beach domain-containing protein</fullName>
    </recommendedName>
</protein>
<dbReference type="SMART" id="SM01026">
    <property type="entry name" value="Beach"/>
    <property type="match status" value="1"/>
</dbReference>
<keyword evidence="8" id="KW-1185">Reference proteome</keyword>
<dbReference type="PANTHER" id="PTHR46108">
    <property type="entry name" value="BLUE CHEESE"/>
    <property type="match status" value="1"/>
</dbReference>
<dbReference type="SMART" id="SM00320">
    <property type="entry name" value="WD40"/>
    <property type="match status" value="3"/>
</dbReference>
<dbReference type="PROSITE" id="PS51783">
    <property type="entry name" value="PH_BEACH"/>
    <property type="match status" value="1"/>
</dbReference>